<gene>
    <name evidence="3" type="primary">ureD</name>
    <name evidence="4" type="ORF">C6570_16515</name>
</gene>
<comment type="function">
    <text evidence="3">Required for maturation of urease via the functional incorporation of the urease nickel metallocenter.</text>
</comment>
<dbReference type="PANTHER" id="PTHR33643">
    <property type="entry name" value="UREASE ACCESSORY PROTEIN D"/>
    <property type="match status" value="1"/>
</dbReference>
<reference evidence="4 5" key="1">
    <citation type="submission" date="2018-03" db="EMBL/GenBank/DDBJ databases">
        <title>Genome sequencing of Ottowia sp.</title>
        <authorList>
            <person name="Kim S.-J."/>
            <person name="Heo J."/>
            <person name="Kwon S.-W."/>
        </authorList>
    </citation>
    <scope>NUCLEOTIDE SEQUENCE [LARGE SCALE GENOMIC DNA]</scope>
    <source>
        <strain evidence="4 5">KADR8-3</strain>
    </source>
</reference>
<dbReference type="AlphaFoldDB" id="A0A2S0MIC6"/>
<name>A0A2S0MIC6_9BURK</name>
<comment type="similarity">
    <text evidence="1 3">Belongs to the UreD family.</text>
</comment>
<dbReference type="HAMAP" id="MF_01384">
    <property type="entry name" value="UreD"/>
    <property type="match status" value="1"/>
</dbReference>
<dbReference type="Proteomes" id="UP000239709">
    <property type="component" value="Chromosome"/>
</dbReference>
<dbReference type="OrthoDB" id="9798842at2"/>
<evidence type="ECO:0000256" key="2">
    <source>
        <dbReference type="ARBA" id="ARBA00023186"/>
    </source>
</evidence>
<evidence type="ECO:0000313" key="4">
    <source>
        <dbReference type="EMBL" id="AVO35645.1"/>
    </source>
</evidence>
<protein>
    <recommendedName>
        <fullName evidence="3">Urease accessory protein UreD</fullName>
    </recommendedName>
</protein>
<dbReference type="Pfam" id="PF01774">
    <property type="entry name" value="UreD"/>
    <property type="match status" value="1"/>
</dbReference>
<keyword evidence="5" id="KW-1185">Reference proteome</keyword>
<dbReference type="EMBL" id="CP027666">
    <property type="protein sequence ID" value="AVO35645.1"/>
    <property type="molecule type" value="Genomic_DNA"/>
</dbReference>
<dbReference type="GO" id="GO:0005737">
    <property type="term" value="C:cytoplasm"/>
    <property type="evidence" value="ECO:0007669"/>
    <property type="project" value="UniProtKB-SubCell"/>
</dbReference>
<dbReference type="PANTHER" id="PTHR33643:SF1">
    <property type="entry name" value="UREASE ACCESSORY PROTEIN D"/>
    <property type="match status" value="1"/>
</dbReference>
<accession>A0A2S0MIC6</accession>
<comment type="subunit">
    <text evidence="3">UreD, UreF and UreG form a complex that acts as a GTP-hydrolysis-dependent molecular chaperone, activating the urease apoprotein by helping to assemble the nickel containing metallocenter of UreC. The UreE protein probably delivers the nickel.</text>
</comment>
<comment type="subcellular location">
    <subcellularLocation>
        <location evidence="3">Cytoplasm</location>
    </subcellularLocation>
</comment>
<dbReference type="InterPro" id="IPR002669">
    <property type="entry name" value="UreD"/>
</dbReference>
<organism evidence="4 5">
    <name type="scientific">Ottowia oryzae</name>
    <dbReference type="NCBI Taxonomy" id="2109914"/>
    <lineage>
        <taxon>Bacteria</taxon>
        <taxon>Pseudomonadati</taxon>
        <taxon>Pseudomonadota</taxon>
        <taxon>Betaproteobacteria</taxon>
        <taxon>Burkholderiales</taxon>
        <taxon>Comamonadaceae</taxon>
        <taxon>Ottowia</taxon>
    </lineage>
</organism>
<keyword evidence="2 3" id="KW-0143">Chaperone</keyword>
<sequence length="284" mass="30403">MTWRAELSLDYSAAGGRTVARHRHQGPLRVLQSLYPEGDGICQNVLVHPPSGVVGGDVLDIRVHAQAGAHGLVTTPGATRFYRSEGLAGVQRAALRVDAGARLEWLPLEAIYYSGCLAENHLSMDVAPGGELIGWDVTALGLPLADQPFVAGSVLQHIEVPGVWLERGRIAADDQRLLEGPLGLGGRRCLASVFWIGGTPLERARREQALDAAREALGQGDQGDVHEANGNWVGGVTSPHPRVLVARVVAPVVEPATAALRRVRGAWRQALWGLPDVLPRIWST</sequence>
<proteinExistence type="inferred from homology"/>
<evidence type="ECO:0000313" key="5">
    <source>
        <dbReference type="Proteomes" id="UP000239709"/>
    </source>
</evidence>
<keyword evidence="3" id="KW-0996">Nickel insertion</keyword>
<evidence type="ECO:0000256" key="1">
    <source>
        <dbReference type="ARBA" id="ARBA00007177"/>
    </source>
</evidence>
<evidence type="ECO:0000256" key="3">
    <source>
        <dbReference type="HAMAP-Rule" id="MF_01384"/>
    </source>
</evidence>
<keyword evidence="3" id="KW-0963">Cytoplasm</keyword>
<dbReference type="KEGG" id="otk:C6570_16515"/>
<dbReference type="RefSeq" id="WP_106704191.1">
    <property type="nucleotide sequence ID" value="NZ_CP027666.1"/>
</dbReference>
<dbReference type="GO" id="GO:0016151">
    <property type="term" value="F:nickel cation binding"/>
    <property type="evidence" value="ECO:0007669"/>
    <property type="project" value="UniProtKB-UniRule"/>
</dbReference>